<dbReference type="SUPFAM" id="SSF63829">
    <property type="entry name" value="Calcium-dependent phosphotriesterase"/>
    <property type="match status" value="2"/>
</dbReference>
<feature type="chain" id="PRO_5015555011" description="Sugar lactone lactonase YvrE" evidence="1">
    <location>
        <begin position="27"/>
        <end position="312"/>
    </location>
</feature>
<evidence type="ECO:0000313" key="2">
    <source>
        <dbReference type="EMBL" id="PRX57335.1"/>
    </source>
</evidence>
<dbReference type="InterPro" id="IPR011042">
    <property type="entry name" value="6-blade_b-propeller_TolB-like"/>
</dbReference>
<dbReference type="PROSITE" id="PS51257">
    <property type="entry name" value="PROKAR_LIPOPROTEIN"/>
    <property type="match status" value="1"/>
</dbReference>
<accession>A0A2T0MIF9</accession>
<evidence type="ECO:0000256" key="1">
    <source>
        <dbReference type="SAM" id="SignalP"/>
    </source>
</evidence>
<name>A0A2T0MIF9_9FLAO</name>
<dbReference type="InterPro" id="IPR051262">
    <property type="entry name" value="SMP-30/CGR1_Lactonase"/>
</dbReference>
<dbReference type="OrthoDB" id="1156241at2"/>
<evidence type="ECO:0008006" key="4">
    <source>
        <dbReference type="Google" id="ProtNLM"/>
    </source>
</evidence>
<proteinExistence type="predicted"/>
<reference evidence="2 3" key="1">
    <citation type="submission" date="2018-03" db="EMBL/GenBank/DDBJ databases">
        <title>Genomic Encyclopedia of Archaeal and Bacterial Type Strains, Phase II (KMG-II): from individual species to whole genera.</title>
        <authorList>
            <person name="Goeker M."/>
        </authorList>
    </citation>
    <scope>NUCLEOTIDE SEQUENCE [LARGE SCALE GENOMIC DNA]</scope>
    <source>
        <strain evidence="2 3">DSM 25027</strain>
    </source>
</reference>
<comment type="caution">
    <text evidence="2">The sequence shown here is derived from an EMBL/GenBank/DDBJ whole genome shotgun (WGS) entry which is preliminary data.</text>
</comment>
<protein>
    <recommendedName>
        <fullName evidence="4">Sugar lactone lactonase YvrE</fullName>
    </recommendedName>
</protein>
<dbReference type="PANTHER" id="PTHR47572">
    <property type="entry name" value="LIPOPROTEIN-RELATED"/>
    <property type="match status" value="1"/>
</dbReference>
<gene>
    <name evidence="2" type="ORF">CLV81_1338</name>
</gene>
<dbReference type="AlphaFoldDB" id="A0A2T0MIF9"/>
<dbReference type="PANTHER" id="PTHR47572:SF4">
    <property type="entry name" value="LACTONASE DRP35"/>
    <property type="match status" value="1"/>
</dbReference>
<evidence type="ECO:0000313" key="3">
    <source>
        <dbReference type="Proteomes" id="UP000237640"/>
    </source>
</evidence>
<sequence>MKTIKLNSLKGIMVFSISLLFLSSCTDDFIGKISEKASVETVVPNFAGNDGVSIDRQGNVLTSNFGNFSGTEVFRTMPRTGEFEVAVDSVFAPTGNAVDRRGNIIVVNNIRFTAQNDGSTEADVLKVAPDGTRTVLATLPGFPAGLTLDHKGNAYVTNLNLPVVHKVTPQGEVSIYAEDARIAGSIGLDFDNKGNLYIGNFASGEIIKVSVSGTLESLATLPTVVEGFVLGYLTHFAGSLFVTAIGENVIYRVTLSGDISVFAGTGELGATDGSLEEASFNAPNGIAVDPLRRIIYISEFGAGGGLRSIKLK</sequence>
<organism evidence="2 3">
    <name type="scientific">Flagellimonas meridianipacifica</name>
    <dbReference type="NCBI Taxonomy" id="1080225"/>
    <lineage>
        <taxon>Bacteria</taxon>
        <taxon>Pseudomonadati</taxon>
        <taxon>Bacteroidota</taxon>
        <taxon>Flavobacteriia</taxon>
        <taxon>Flavobacteriales</taxon>
        <taxon>Flavobacteriaceae</taxon>
        <taxon>Flagellimonas</taxon>
    </lineage>
</organism>
<keyword evidence="1" id="KW-0732">Signal</keyword>
<dbReference type="RefSeq" id="WP_146129843.1">
    <property type="nucleotide sequence ID" value="NZ_PVYX01000001.1"/>
</dbReference>
<dbReference type="EMBL" id="PVYX01000001">
    <property type="protein sequence ID" value="PRX57335.1"/>
    <property type="molecule type" value="Genomic_DNA"/>
</dbReference>
<dbReference type="Proteomes" id="UP000237640">
    <property type="component" value="Unassembled WGS sequence"/>
</dbReference>
<dbReference type="Gene3D" id="2.120.10.30">
    <property type="entry name" value="TolB, C-terminal domain"/>
    <property type="match status" value="2"/>
</dbReference>
<keyword evidence="3" id="KW-1185">Reference proteome</keyword>
<feature type="signal peptide" evidence="1">
    <location>
        <begin position="1"/>
        <end position="26"/>
    </location>
</feature>